<evidence type="ECO:0000313" key="1">
    <source>
        <dbReference type="EMBL" id="PON39070.1"/>
    </source>
</evidence>
<gene>
    <name evidence="1" type="ORF">PanWU01x14_307770</name>
</gene>
<evidence type="ECO:0000313" key="2">
    <source>
        <dbReference type="Proteomes" id="UP000237105"/>
    </source>
</evidence>
<comment type="caution">
    <text evidence="1">The sequence shown here is derived from an EMBL/GenBank/DDBJ whole genome shotgun (WGS) entry which is preliminary data.</text>
</comment>
<reference evidence="2" key="1">
    <citation type="submission" date="2016-06" db="EMBL/GenBank/DDBJ databases">
        <title>Parallel loss of symbiosis genes in relatives of nitrogen-fixing non-legume Parasponia.</title>
        <authorList>
            <person name="Van Velzen R."/>
            <person name="Holmer R."/>
            <person name="Bu F."/>
            <person name="Rutten L."/>
            <person name="Van Zeijl A."/>
            <person name="Liu W."/>
            <person name="Santuari L."/>
            <person name="Cao Q."/>
            <person name="Sharma T."/>
            <person name="Shen D."/>
            <person name="Roswanjaya Y."/>
            <person name="Wardhani T."/>
            <person name="Kalhor M.S."/>
            <person name="Jansen J."/>
            <person name="Van den Hoogen J."/>
            <person name="Gungor B."/>
            <person name="Hartog M."/>
            <person name="Hontelez J."/>
            <person name="Verver J."/>
            <person name="Yang W.-C."/>
            <person name="Schijlen E."/>
            <person name="Repin R."/>
            <person name="Schilthuizen M."/>
            <person name="Schranz E."/>
            <person name="Heidstra R."/>
            <person name="Miyata K."/>
            <person name="Fedorova E."/>
            <person name="Kohlen W."/>
            <person name="Bisseling T."/>
            <person name="Smit S."/>
            <person name="Geurts R."/>
        </authorList>
    </citation>
    <scope>NUCLEOTIDE SEQUENCE [LARGE SCALE GENOMIC DNA]</scope>
    <source>
        <strain evidence="2">cv. WU1-14</strain>
    </source>
</reference>
<dbReference type="Proteomes" id="UP000237105">
    <property type="component" value="Unassembled WGS sequence"/>
</dbReference>
<keyword evidence="2" id="KW-1185">Reference proteome</keyword>
<organism evidence="1 2">
    <name type="scientific">Parasponia andersonii</name>
    <name type="common">Sponia andersonii</name>
    <dbReference type="NCBI Taxonomy" id="3476"/>
    <lineage>
        <taxon>Eukaryota</taxon>
        <taxon>Viridiplantae</taxon>
        <taxon>Streptophyta</taxon>
        <taxon>Embryophyta</taxon>
        <taxon>Tracheophyta</taxon>
        <taxon>Spermatophyta</taxon>
        <taxon>Magnoliopsida</taxon>
        <taxon>eudicotyledons</taxon>
        <taxon>Gunneridae</taxon>
        <taxon>Pentapetalae</taxon>
        <taxon>rosids</taxon>
        <taxon>fabids</taxon>
        <taxon>Rosales</taxon>
        <taxon>Cannabaceae</taxon>
        <taxon>Parasponia</taxon>
    </lineage>
</organism>
<accession>A0A2P5AR95</accession>
<sequence length="86" mass="10014">MAERPKPERCNCNTAFFPDTKAETVETMDTRVKSKIAVSEYEYFSWMTLEVNATRKWINMEAAEQPKASESKARKYRNEAFVLKIA</sequence>
<dbReference type="AlphaFoldDB" id="A0A2P5AR95"/>
<proteinExistence type="predicted"/>
<dbReference type="EMBL" id="JXTB01000476">
    <property type="protein sequence ID" value="PON39070.1"/>
    <property type="molecule type" value="Genomic_DNA"/>
</dbReference>
<protein>
    <submittedName>
        <fullName evidence="1">Uncharacterized protein</fullName>
    </submittedName>
</protein>
<name>A0A2P5AR95_PARAD</name>